<name>A0A267GWT4_9PLAT</name>
<evidence type="ECO:0000313" key="2">
    <source>
        <dbReference type="EMBL" id="PAA89787.1"/>
    </source>
</evidence>
<feature type="non-terminal residue" evidence="2">
    <location>
        <position position="1"/>
    </location>
</feature>
<dbReference type="Proteomes" id="UP000215902">
    <property type="component" value="Unassembled WGS sequence"/>
</dbReference>
<sequence length="181" mass="20336">LPIIPNCRCGCSRISSRCSGLSSPALIIKRCLATGRYGNQRRQQIWQLIGKQQQAEARKASWVANRLSNDNSYLSWTRNGMLSSIAALTAHGIQSPVHDQSVCLCLFAYSTVSMTIGTALYARNLHTMRWDFAVPAHVHYAKLTGALLQLLLWWVAVAMLWQSFAEYHMMDDEDELNSGDF</sequence>
<dbReference type="AlphaFoldDB" id="A0A267GWT4"/>
<feature type="transmembrane region" description="Helical" evidence="1">
    <location>
        <begin position="143"/>
        <end position="161"/>
    </location>
</feature>
<dbReference type="EMBL" id="NIVC01000138">
    <property type="protein sequence ID" value="PAA89787.1"/>
    <property type="molecule type" value="Genomic_DNA"/>
</dbReference>
<feature type="transmembrane region" description="Helical" evidence="1">
    <location>
        <begin position="102"/>
        <end position="123"/>
    </location>
</feature>
<gene>
    <name evidence="2" type="ORF">BOX15_Mlig030410g2</name>
</gene>
<keyword evidence="3" id="KW-1185">Reference proteome</keyword>
<accession>A0A267GWT4</accession>
<keyword evidence="1" id="KW-0812">Transmembrane</keyword>
<evidence type="ECO:0000313" key="3">
    <source>
        <dbReference type="Proteomes" id="UP000215902"/>
    </source>
</evidence>
<evidence type="ECO:0000256" key="1">
    <source>
        <dbReference type="SAM" id="Phobius"/>
    </source>
</evidence>
<keyword evidence="1" id="KW-1133">Transmembrane helix</keyword>
<proteinExistence type="predicted"/>
<organism evidence="2 3">
    <name type="scientific">Macrostomum lignano</name>
    <dbReference type="NCBI Taxonomy" id="282301"/>
    <lineage>
        <taxon>Eukaryota</taxon>
        <taxon>Metazoa</taxon>
        <taxon>Spiralia</taxon>
        <taxon>Lophotrochozoa</taxon>
        <taxon>Platyhelminthes</taxon>
        <taxon>Rhabditophora</taxon>
        <taxon>Macrostomorpha</taxon>
        <taxon>Macrostomida</taxon>
        <taxon>Macrostomidae</taxon>
        <taxon>Macrostomum</taxon>
    </lineage>
</organism>
<protein>
    <submittedName>
        <fullName evidence="2">Uncharacterized protein</fullName>
    </submittedName>
</protein>
<reference evidence="2 3" key="1">
    <citation type="submission" date="2017-06" db="EMBL/GenBank/DDBJ databases">
        <title>A platform for efficient transgenesis in Macrostomum lignano, a flatworm model organism for stem cell research.</title>
        <authorList>
            <person name="Berezikov E."/>
        </authorList>
    </citation>
    <scope>NUCLEOTIDE SEQUENCE [LARGE SCALE GENOMIC DNA]</scope>
    <source>
        <strain evidence="2">DV1</strain>
        <tissue evidence="2">Whole organism</tissue>
    </source>
</reference>
<comment type="caution">
    <text evidence="2">The sequence shown here is derived from an EMBL/GenBank/DDBJ whole genome shotgun (WGS) entry which is preliminary data.</text>
</comment>
<keyword evidence="1" id="KW-0472">Membrane</keyword>